<evidence type="ECO:0000256" key="1">
    <source>
        <dbReference type="ARBA" id="ARBA00023015"/>
    </source>
</evidence>
<dbReference type="PROSITE" id="PS01124">
    <property type="entry name" value="HTH_ARAC_FAMILY_2"/>
    <property type="match status" value="1"/>
</dbReference>
<evidence type="ECO:0000313" key="6">
    <source>
        <dbReference type="Proteomes" id="UP000196649"/>
    </source>
</evidence>
<dbReference type="SMART" id="SM00342">
    <property type="entry name" value="HTH_ARAC"/>
    <property type="match status" value="1"/>
</dbReference>
<protein>
    <submittedName>
        <fullName evidence="5">HTH-type transcriptional activator RhaS</fullName>
    </submittedName>
</protein>
<gene>
    <name evidence="5" type="ORF">LKACC12383_00697</name>
</gene>
<evidence type="ECO:0000313" key="5">
    <source>
        <dbReference type="EMBL" id="OWF33557.1"/>
    </source>
</evidence>
<dbReference type="SUPFAM" id="SSF46689">
    <property type="entry name" value="Homeodomain-like"/>
    <property type="match status" value="1"/>
</dbReference>
<keyword evidence="3" id="KW-0804">Transcription</keyword>
<dbReference type="InterPro" id="IPR018062">
    <property type="entry name" value="HTH_AraC-typ_CS"/>
</dbReference>
<dbReference type="GO" id="GO:0043565">
    <property type="term" value="F:sequence-specific DNA binding"/>
    <property type="evidence" value="ECO:0007669"/>
    <property type="project" value="InterPro"/>
</dbReference>
<dbReference type="Pfam" id="PF12833">
    <property type="entry name" value="HTH_18"/>
    <property type="match status" value="1"/>
</dbReference>
<dbReference type="EMBL" id="MXAL01000003">
    <property type="protein sequence ID" value="OWF33557.1"/>
    <property type="molecule type" value="Genomic_DNA"/>
</dbReference>
<organism evidence="5 6">
    <name type="scientific">Companilactobacillus kimchii</name>
    <dbReference type="NCBI Taxonomy" id="2801452"/>
    <lineage>
        <taxon>Bacteria</taxon>
        <taxon>Bacillati</taxon>
        <taxon>Bacillota</taxon>
        <taxon>Bacilli</taxon>
        <taxon>Lactobacillales</taxon>
        <taxon>Lactobacillaceae</taxon>
        <taxon>Companilactobacillus</taxon>
    </lineage>
</organism>
<proteinExistence type="predicted"/>
<accession>A0A210PAQ2</accession>
<keyword evidence="2" id="KW-0238">DNA-binding</keyword>
<evidence type="ECO:0000256" key="2">
    <source>
        <dbReference type="ARBA" id="ARBA00023125"/>
    </source>
</evidence>
<dbReference type="InterPro" id="IPR020449">
    <property type="entry name" value="Tscrpt_reg_AraC-type_HTH"/>
</dbReference>
<dbReference type="PROSITE" id="PS00041">
    <property type="entry name" value="HTH_ARAC_FAMILY_1"/>
    <property type="match status" value="1"/>
</dbReference>
<evidence type="ECO:0000256" key="3">
    <source>
        <dbReference type="ARBA" id="ARBA00023163"/>
    </source>
</evidence>
<dbReference type="InterPro" id="IPR018060">
    <property type="entry name" value="HTH_AraC"/>
</dbReference>
<reference evidence="5 6" key="1">
    <citation type="submission" date="2017-03" db="EMBL/GenBank/DDBJ databases">
        <title>Genome sequence of Lactobacillus kimchii KACC 12383.</title>
        <authorList>
            <person name="Chun J."/>
        </authorList>
    </citation>
    <scope>NUCLEOTIDE SEQUENCE [LARGE SCALE GENOMIC DNA]</scope>
    <source>
        <strain evidence="5 6">KACC 12383</strain>
    </source>
</reference>
<dbReference type="PRINTS" id="PR00032">
    <property type="entry name" value="HTHARAC"/>
</dbReference>
<name>A0A210PAQ2_9LACO</name>
<comment type="caution">
    <text evidence="5">The sequence shown here is derived from an EMBL/GenBank/DDBJ whole genome shotgun (WGS) entry which is preliminary data.</text>
</comment>
<keyword evidence="1" id="KW-0805">Transcription regulation</keyword>
<dbReference type="Proteomes" id="UP000196649">
    <property type="component" value="Unassembled WGS sequence"/>
</dbReference>
<evidence type="ECO:0000259" key="4">
    <source>
        <dbReference type="PROSITE" id="PS01124"/>
    </source>
</evidence>
<dbReference type="Gene3D" id="1.10.10.60">
    <property type="entry name" value="Homeodomain-like"/>
    <property type="match status" value="2"/>
</dbReference>
<feature type="domain" description="HTH araC/xylS-type" evidence="4">
    <location>
        <begin position="298"/>
        <end position="396"/>
    </location>
</feature>
<dbReference type="AlphaFoldDB" id="A0A210PAQ2"/>
<dbReference type="PANTHER" id="PTHR43280">
    <property type="entry name" value="ARAC-FAMILY TRANSCRIPTIONAL REGULATOR"/>
    <property type="match status" value="1"/>
</dbReference>
<sequence length="401" mass="46291">MLLNDALNLMSELLDITIFYSESFNDFHKNMLKVIKSNTLDDFNSFGNLERIESYMKSISTNCAIQINSTLQLKVLLIKLENNKFVIIGPYIDDLLTKLDCSIILRRVGINTRKNESLMLLRNKFTVLNVDKLIQKLQSVLSFSIDKSITINLKKINLTPANQSSISLNENNRFYNESIIQRYTHEQKFMRSIQNGDFKTAIDQWHLLHDSVRPLKQTGNVLTMAQISAAVNRTTIRIAASNAGIPPVLNDQISKESAKKVRASSSLKQIYEEHEHLIRTYCDVIQRQRKNNYSVLTISILYFLDKHFTDSFQIKYLAAELNISTNYLIRSFKADVHTTPKNYVLNKRLNLSKRLLSETADPINVIGESCGFIDANYFTRVFKKIVNMTPSEYRQMYKFPD</sequence>
<dbReference type="RefSeq" id="WP_056968110.1">
    <property type="nucleotide sequence ID" value="NZ_MXAL01000003.1"/>
</dbReference>
<dbReference type="InterPro" id="IPR009057">
    <property type="entry name" value="Homeodomain-like_sf"/>
</dbReference>
<dbReference type="PANTHER" id="PTHR43280:SF2">
    <property type="entry name" value="HTH-TYPE TRANSCRIPTIONAL REGULATOR EXSA"/>
    <property type="match status" value="1"/>
</dbReference>
<dbReference type="GO" id="GO:0003700">
    <property type="term" value="F:DNA-binding transcription factor activity"/>
    <property type="evidence" value="ECO:0007669"/>
    <property type="project" value="InterPro"/>
</dbReference>